<dbReference type="GO" id="GO:0016301">
    <property type="term" value="F:kinase activity"/>
    <property type="evidence" value="ECO:0007669"/>
    <property type="project" value="UniProtKB-KW"/>
</dbReference>
<dbReference type="EMBL" id="BMEC01000002">
    <property type="protein sequence ID" value="GGC23804.1"/>
    <property type="molecule type" value="Genomic_DNA"/>
</dbReference>
<dbReference type="SUPFAM" id="SSF52935">
    <property type="entry name" value="PK C-terminal domain-like"/>
    <property type="match status" value="1"/>
</dbReference>
<dbReference type="FunFam" id="2.40.33.10:FF:000001">
    <property type="entry name" value="Pyruvate kinase"/>
    <property type="match status" value="1"/>
</dbReference>
<comment type="similarity">
    <text evidence="4 16">Belongs to the pyruvate kinase family.</text>
</comment>
<evidence type="ECO:0000259" key="18">
    <source>
        <dbReference type="Pfam" id="PF02887"/>
    </source>
</evidence>
<dbReference type="Pfam" id="PF02887">
    <property type="entry name" value="PK_C"/>
    <property type="match status" value="1"/>
</dbReference>
<evidence type="ECO:0000256" key="7">
    <source>
        <dbReference type="ARBA" id="ARBA00022679"/>
    </source>
</evidence>
<evidence type="ECO:0000256" key="11">
    <source>
        <dbReference type="ARBA" id="ARBA00022840"/>
    </source>
</evidence>
<dbReference type="Gene3D" id="2.40.33.10">
    <property type="entry name" value="PK beta-barrel domain-like"/>
    <property type="match status" value="1"/>
</dbReference>
<evidence type="ECO:0000256" key="8">
    <source>
        <dbReference type="ARBA" id="ARBA00022723"/>
    </source>
</evidence>
<dbReference type="PANTHER" id="PTHR11817">
    <property type="entry name" value="PYRUVATE KINASE"/>
    <property type="match status" value="1"/>
</dbReference>
<evidence type="ECO:0000313" key="22">
    <source>
        <dbReference type="Proteomes" id="UP000636010"/>
    </source>
</evidence>
<dbReference type="NCBIfam" id="NF004491">
    <property type="entry name" value="PRK05826.1"/>
    <property type="match status" value="1"/>
</dbReference>
<keyword evidence="8" id="KW-0479">Metal-binding</keyword>
<dbReference type="Proteomes" id="UP000636010">
    <property type="component" value="Unassembled WGS sequence"/>
</dbReference>
<evidence type="ECO:0000256" key="9">
    <source>
        <dbReference type="ARBA" id="ARBA00022741"/>
    </source>
</evidence>
<dbReference type="PROSITE" id="PS00110">
    <property type="entry name" value="PYRUVATE_KINASE"/>
    <property type="match status" value="1"/>
</dbReference>
<dbReference type="Proteomes" id="UP000240608">
    <property type="component" value="Unassembled WGS sequence"/>
</dbReference>
<dbReference type="NCBIfam" id="TIGR01064">
    <property type="entry name" value="pyruv_kin"/>
    <property type="match status" value="1"/>
</dbReference>
<evidence type="ECO:0000313" key="21">
    <source>
        <dbReference type="Proteomes" id="UP000240608"/>
    </source>
</evidence>
<evidence type="ECO:0000256" key="1">
    <source>
        <dbReference type="ARBA" id="ARBA00001946"/>
    </source>
</evidence>
<dbReference type="NCBIfam" id="NF004978">
    <property type="entry name" value="PRK06354.1"/>
    <property type="match status" value="1"/>
</dbReference>
<dbReference type="FunFam" id="3.20.20.60:FF:000025">
    <property type="entry name" value="Pyruvate kinase"/>
    <property type="match status" value="1"/>
</dbReference>
<evidence type="ECO:0000259" key="17">
    <source>
        <dbReference type="Pfam" id="PF00224"/>
    </source>
</evidence>
<evidence type="ECO:0000256" key="5">
    <source>
        <dbReference type="ARBA" id="ARBA00012142"/>
    </source>
</evidence>
<feature type="domain" description="Pyruvate kinase C-terminal" evidence="18">
    <location>
        <begin position="363"/>
        <end position="474"/>
    </location>
</feature>
<dbReference type="UniPathway" id="UPA00109">
    <property type="reaction ID" value="UER00188"/>
</dbReference>
<comment type="cofactor">
    <cofactor evidence="1">
        <name>Mg(2+)</name>
        <dbReference type="ChEBI" id="CHEBI:18420"/>
    </cofactor>
</comment>
<dbReference type="AlphaFoldDB" id="A0A2T4DEB6"/>
<feature type="domain" description="Pyruvate kinase barrel" evidence="17">
    <location>
        <begin position="9"/>
        <end position="329"/>
    </location>
</feature>
<keyword evidence="11" id="KW-0067">ATP-binding</keyword>
<dbReference type="Gene3D" id="3.40.1380.20">
    <property type="entry name" value="Pyruvate kinase, C-terminal domain"/>
    <property type="match status" value="1"/>
</dbReference>
<accession>A0A2T4DEB6</accession>
<evidence type="ECO:0000256" key="4">
    <source>
        <dbReference type="ARBA" id="ARBA00008663"/>
    </source>
</evidence>
<evidence type="ECO:0000256" key="12">
    <source>
        <dbReference type="ARBA" id="ARBA00022842"/>
    </source>
</evidence>
<dbReference type="Pfam" id="PF00224">
    <property type="entry name" value="PK"/>
    <property type="match status" value="1"/>
</dbReference>
<reference evidence="20 21" key="2">
    <citation type="submission" date="2018-03" db="EMBL/GenBank/DDBJ databases">
        <title>Cross-interface Injection: A General Nanoliter Liquid Handling Method Applied to Single Cells Genome Amplification Automated Nanoliter Liquid Handling Applied to Single Cell Multiple Displacement Amplification.</title>
        <authorList>
            <person name="Yun J."/>
            <person name="Xu P."/>
            <person name="Xu J."/>
            <person name="Dai X."/>
            <person name="Wang Y."/>
            <person name="Zheng X."/>
            <person name="Cao C."/>
            <person name="Yi Q."/>
            <person name="Zhu Y."/>
            <person name="Wang L."/>
            <person name="Dong Z."/>
            <person name="Huang Y."/>
            <person name="Huang L."/>
            <person name="Du W."/>
        </authorList>
    </citation>
    <scope>NUCLEOTIDE SEQUENCE [LARGE SCALE GENOMIC DNA]</scope>
    <source>
        <strain evidence="20 21">Z-D1-2</strain>
    </source>
</reference>
<dbReference type="GO" id="GO:0000287">
    <property type="term" value="F:magnesium ion binding"/>
    <property type="evidence" value="ECO:0007669"/>
    <property type="project" value="UniProtKB-UniRule"/>
</dbReference>
<protein>
    <recommendedName>
        <fullName evidence="6 15">Pyruvate kinase</fullName>
        <ecNumber evidence="5 15">2.7.1.40</ecNumber>
    </recommendedName>
</protein>
<dbReference type="InterPro" id="IPR015793">
    <property type="entry name" value="Pyrv_Knase_brl"/>
</dbReference>
<comment type="caution">
    <text evidence="20">The sequence shown here is derived from an EMBL/GenBank/DDBJ whole genome shotgun (WGS) entry which is preliminary data.</text>
</comment>
<keyword evidence="22" id="KW-1185">Reference proteome</keyword>
<keyword evidence="13 16" id="KW-0324">Glycolysis</keyword>
<gene>
    <name evidence="20" type="primary">pyk</name>
    <name evidence="19" type="synonym">pykA</name>
    <name evidence="20" type="ORF">C9994_14465</name>
    <name evidence="19" type="ORF">GCM10011506_06220</name>
</gene>
<dbReference type="InterPro" id="IPR015806">
    <property type="entry name" value="Pyrv_Knase_insert_dom_sf"/>
</dbReference>
<keyword evidence="9" id="KW-0547">Nucleotide-binding</keyword>
<comment type="cofactor">
    <cofactor evidence="2">
        <name>K(+)</name>
        <dbReference type="ChEBI" id="CHEBI:29103"/>
    </cofactor>
</comment>
<reference evidence="22" key="3">
    <citation type="journal article" date="2019" name="Int. J. Syst. Evol. Microbiol.">
        <title>The Global Catalogue of Microorganisms (GCM) 10K type strain sequencing project: providing services to taxonomists for standard genome sequencing and annotation.</title>
        <authorList>
            <consortium name="The Broad Institute Genomics Platform"/>
            <consortium name="The Broad Institute Genome Sequencing Center for Infectious Disease"/>
            <person name="Wu L."/>
            <person name="Ma J."/>
        </authorList>
    </citation>
    <scope>NUCLEOTIDE SEQUENCE [LARGE SCALE GENOMIC DNA]</scope>
    <source>
        <strain evidence="22">CGMCC 1.10832</strain>
    </source>
</reference>
<dbReference type="RefSeq" id="WP_188460350.1">
    <property type="nucleotide sequence ID" value="NZ_BAABHU010000002.1"/>
</dbReference>
<evidence type="ECO:0000256" key="13">
    <source>
        <dbReference type="ARBA" id="ARBA00023152"/>
    </source>
</evidence>
<dbReference type="InterPro" id="IPR015813">
    <property type="entry name" value="Pyrv/PenolPyrv_kinase-like_dom"/>
</dbReference>
<dbReference type="InterPro" id="IPR018209">
    <property type="entry name" value="Pyrv_Knase_AS"/>
</dbReference>
<dbReference type="SUPFAM" id="SSF51621">
    <property type="entry name" value="Phosphoenolpyruvate/pyruvate domain"/>
    <property type="match status" value="1"/>
</dbReference>
<dbReference type="InterPro" id="IPR015795">
    <property type="entry name" value="Pyrv_Knase_C"/>
</dbReference>
<sequence>MKNQSIQFNKSKIVATVGPASNTKEMLKKLVLAGADVFRLNFSHGDHKMHQQTFDYIKEINEEWGTNVSVLQDLQGPKIRLGEIKGGEVEIKAGEEYIITTKEMVGDNKKGSTTYQGLPNDVKINDKILIDDGKIELIVKGVEGDEVITMVVYGGPLKSKKGINLPSTKVSAPSLTDKDLEDLKFGLKNEVEWIALSFVRTAADVLDLKNRIRYAGKSCKVVAKIEKPEALVEIDQIIDATDALMVARGDLGVEIPMEDVPLAQKMMVQKCNKACKPVIIATQMMESMIENPRPTRAETNDVANAILDGADAVMLSAESAAGKYPVESVQSMSQTISSIEKHHSIYFKYGHVSTKSETFMSDNLVQTACKLAEETNAKAIVGMTKSGYTAYRLASHRPKAGIFIFTGNNKLLETLNLVWGVSGFSYDKYETTDKTFADIEAILKKNNHVQKGDTIILTASMPIKEKHRTNMLKVKVVD</sequence>
<reference evidence="19" key="4">
    <citation type="submission" date="2024-05" db="EMBL/GenBank/DDBJ databases">
        <authorList>
            <person name="Sun Q."/>
            <person name="Zhou Y."/>
        </authorList>
    </citation>
    <scope>NUCLEOTIDE SEQUENCE</scope>
    <source>
        <strain evidence="19">CGMCC 1.10832</strain>
    </source>
</reference>
<dbReference type="InterPro" id="IPR036918">
    <property type="entry name" value="Pyrv_Knase_C_sf"/>
</dbReference>
<evidence type="ECO:0000313" key="20">
    <source>
        <dbReference type="EMBL" id="PTB92136.1"/>
    </source>
</evidence>
<keyword evidence="14 20" id="KW-0670">Pyruvate</keyword>
<dbReference type="InterPro" id="IPR011037">
    <property type="entry name" value="Pyrv_Knase-like_insert_dom_sf"/>
</dbReference>
<dbReference type="EMBL" id="PYVU01000261">
    <property type="protein sequence ID" value="PTB92136.1"/>
    <property type="molecule type" value="Genomic_DNA"/>
</dbReference>
<name>A0A2T4DEB6_9BACT</name>
<comment type="pathway">
    <text evidence="3 16">Carbohydrate degradation; glycolysis; pyruvate from D-glyceraldehyde 3-phosphate: step 5/5.</text>
</comment>
<keyword evidence="7 16" id="KW-0808">Transferase</keyword>
<proteinExistence type="inferred from homology"/>
<dbReference type="InterPro" id="IPR040442">
    <property type="entry name" value="Pyrv_kinase-like_dom_sf"/>
</dbReference>
<evidence type="ECO:0000256" key="14">
    <source>
        <dbReference type="ARBA" id="ARBA00023317"/>
    </source>
</evidence>
<evidence type="ECO:0000256" key="6">
    <source>
        <dbReference type="ARBA" id="ARBA00018587"/>
    </source>
</evidence>
<reference evidence="19" key="1">
    <citation type="journal article" date="2014" name="Int. J. Syst. Evol. Microbiol.">
        <title>Complete genome of a new Firmicutes species belonging to the dominant human colonic microbiota ('Ruminococcus bicirculans') reveals two chromosomes and a selective capacity to utilize plant glucans.</title>
        <authorList>
            <consortium name="NISC Comparative Sequencing Program"/>
            <person name="Wegmann U."/>
            <person name="Louis P."/>
            <person name="Goesmann A."/>
            <person name="Henrissat B."/>
            <person name="Duncan S.H."/>
            <person name="Flint H.J."/>
        </authorList>
    </citation>
    <scope>NUCLEOTIDE SEQUENCE</scope>
    <source>
        <strain evidence="19">CGMCC 1.10832</strain>
    </source>
</reference>
<dbReference type="GO" id="GO:0004743">
    <property type="term" value="F:pyruvate kinase activity"/>
    <property type="evidence" value="ECO:0007669"/>
    <property type="project" value="UniProtKB-UniRule"/>
</dbReference>
<dbReference type="GO" id="GO:0005524">
    <property type="term" value="F:ATP binding"/>
    <property type="evidence" value="ECO:0007669"/>
    <property type="project" value="UniProtKB-KW"/>
</dbReference>
<dbReference type="InterPro" id="IPR001697">
    <property type="entry name" value="Pyr_Knase"/>
</dbReference>
<keyword evidence="10 16" id="KW-0418">Kinase</keyword>
<dbReference type="PRINTS" id="PR01050">
    <property type="entry name" value="PYRUVTKNASE"/>
</dbReference>
<evidence type="ECO:0000313" key="19">
    <source>
        <dbReference type="EMBL" id="GGC23804.1"/>
    </source>
</evidence>
<evidence type="ECO:0000256" key="16">
    <source>
        <dbReference type="RuleBase" id="RU000504"/>
    </source>
</evidence>
<evidence type="ECO:0000256" key="15">
    <source>
        <dbReference type="NCBIfam" id="TIGR01064"/>
    </source>
</evidence>
<comment type="catalytic activity">
    <reaction evidence="16">
        <text>pyruvate + ATP = phosphoenolpyruvate + ADP + H(+)</text>
        <dbReference type="Rhea" id="RHEA:18157"/>
        <dbReference type="ChEBI" id="CHEBI:15361"/>
        <dbReference type="ChEBI" id="CHEBI:15378"/>
        <dbReference type="ChEBI" id="CHEBI:30616"/>
        <dbReference type="ChEBI" id="CHEBI:58702"/>
        <dbReference type="ChEBI" id="CHEBI:456216"/>
        <dbReference type="EC" id="2.7.1.40"/>
    </reaction>
</comment>
<evidence type="ECO:0000256" key="10">
    <source>
        <dbReference type="ARBA" id="ARBA00022777"/>
    </source>
</evidence>
<dbReference type="EC" id="2.7.1.40" evidence="5 15"/>
<keyword evidence="12 16" id="KW-0460">Magnesium</keyword>
<evidence type="ECO:0000256" key="2">
    <source>
        <dbReference type="ARBA" id="ARBA00001958"/>
    </source>
</evidence>
<dbReference type="SUPFAM" id="SSF50800">
    <property type="entry name" value="PK beta-barrel domain-like"/>
    <property type="match status" value="1"/>
</dbReference>
<evidence type="ECO:0000256" key="3">
    <source>
        <dbReference type="ARBA" id="ARBA00004997"/>
    </source>
</evidence>
<dbReference type="GO" id="GO:0030955">
    <property type="term" value="F:potassium ion binding"/>
    <property type="evidence" value="ECO:0007669"/>
    <property type="project" value="UniProtKB-UniRule"/>
</dbReference>
<organism evidence="20 21">
    <name type="scientific">Marivirga lumbricoides</name>
    <dbReference type="NCBI Taxonomy" id="1046115"/>
    <lineage>
        <taxon>Bacteria</taxon>
        <taxon>Pseudomonadati</taxon>
        <taxon>Bacteroidota</taxon>
        <taxon>Cytophagia</taxon>
        <taxon>Cytophagales</taxon>
        <taxon>Marivirgaceae</taxon>
        <taxon>Marivirga</taxon>
    </lineage>
</organism>
<dbReference type="Gene3D" id="3.20.20.60">
    <property type="entry name" value="Phosphoenolpyruvate-binding domains"/>
    <property type="match status" value="1"/>
</dbReference>